<proteinExistence type="predicted"/>
<dbReference type="Proteomes" id="UP000198984">
    <property type="component" value="Unassembled WGS sequence"/>
</dbReference>
<dbReference type="AlphaFoldDB" id="A0A1H7GT19"/>
<keyword evidence="1" id="KW-0472">Membrane</keyword>
<evidence type="ECO:0000313" key="4">
    <source>
        <dbReference type="Proteomes" id="UP000198984"/>
    </source>
</evidence>
<gene>
    <name evidence="3" type="ORF">SAMN04488505_101137</name>
</gene>
<feature type="domain" description="AprE-like beta-barrel" evidence="2">
    <location>
        <begin position="76"/>
        <end position="155"/>
    </location>
</feature>
<dbReference type="InterPro" id="IPR058982">
    <property type="entry name" value="Beta-barrel_AprE"/>
</dbReference>
<dbReference type="Pfam" id="PF26002">
    <property type="entry name" value="Beta-barrel_AprE"/>
    <property type="match status" value="1"/>
</dbReference>
<evidence type="ECO:0000313" key="3">
    <source>
        <dbReference type="EMBL" id="SEK40617.1"/>
    </source>
</evidence>
<keyword evidence="1" id="KW-1133">Transmembrane helix</keyword>
<keyword evidence="1" id="KW-0812">Transmembrane</keyword>
<organism evidence="3 4">
    <name type="scientific">Chitinophaga rupis</name>
    <dbReference type="NCBI Taxonomy" id="573321"/>
    <lineage>
        <taxon>Bacteria</taxon>
        <taxon>Pseudomonadati</taxon>
        <taxon>Bacteroidota</taxon>
        <taxon>Chitinophagia</taxon>
        <taxon>Chitinophagales</taxon>
        <taxon>Chitinophagaceae</taxon>
        <taxon>Chitinophaga</taxon>
    </lineage>
</organism>
<dbReference type="OrthoDB" id="7057889at2"/>
<keyword evidence="4" id="KW-1185">Reference proteome</keyword>
<feature type="transmembrane region" description="Helical" evidence="1">
    <location>
        <begin position="34"/>
        <end position="53"/>
    </location>
</feature>
<protein>
    <recommendedName>
        <fullName evidence="2">AprE-like beta-barrel domain-containing protein</fullName>
    </recommendedName>
</protein>
<dbReference type="RefSeq" id="WP_089906239.1">
    <property type="nucleotide sequence ID" value="NZ_FOBB01000001.1"/>
</dbReference>
<accession>A0A1H7GT19</accession>
<name>A0A1H7GT19_9BACT</name>
<evidence type="ECO:0000256" key="1">
    <source>
        <dbReference type="SAM" id="Phobius"/>
    </source>
</evidence>
<dbReference type="EMBL" id="FOBB01000001">
    <property type="protein sequence ID" value="SEK40617.1"/>
    <property type="molecule type" value="Genomic_DNA"/>
</dbReference>
<evidence type="ECO:0000259" key="2">
    <source>
        <dbReference type="Pfam" id="PF26002"/>
    </source>
</evidence>
<sequence>METDKHYSLPADAGTFSEKGNELEAFIAKRPPHFVRWGMVYFFILLILIAFMCRFIRYPERVKASARLNAVNAPMEMLIPAYNISKVRTGQEVIIKFQTYPYEQFGTVTGQILSINTTLTDSGFLAKVMLPKGLHTSANRTLPYQNGLSAQADIIIAHTTLLERFYADLKKQVSH</sequence>
<dbReference type="STRING" id="573321.SAMN04488505_101137"/>
<dbReference type="Gene3D" id="2.40.30.170">
    <property type="match status" value="1"/>
</dbReference>
<reference evidence="3 4" key="1">
    <citation type="submission" date="2016-10" db="EMBL/GenBank/DDBJ databases">
        <authorList>
            <person name="de Groot N.N."/>
        </authorList>
    </citation>
    <scope>NUCLEOTIDE SEQUENCE [LARGE SCALE GENOMIC DNA]</scope>
    <source>
        <strain evidence="3 4">DSM 21039</strain>
    </source>
</reference>